<keyword evidence="2" id="KW-1185">Reference proteome</keyword>
<organism evidence="1 2">
    <name type="scientific">Aaosphaeria arxii CBS 175.79</name>
    <dbReference type="NCBI Taxonomy" id="1450172"/>
    <lineage>
        <taxon>Eukaryota</taxon>
        <taxon>Fungi</taxon>
        <taxon>Dikarya</taxon>
        <taxon>Ascomycota</taxon>
        <taxon>Pezizomycotina</taxon>
        <taxon>Dothideomycetes</taxon>
        <taxon>Pleosporomycetidae</taxon>
        <taxon>Pleosporales</taxon>
        <taxon>Pleosporales incertae sedis</taxon>
        <taxon>Aaosphaeria</taxon>
    </lineage>
</organism>
<proteinExistence type="predicted"/>
<accession>A0A6A5XW22</accession>
<dbReference type="GeneID" id="54278567"/>
<evidence type="ECO:0000313" key="2">
    <source>
        <dbReference type="Proteomes" id="UP000799778"/>
    </source>
</evidence>
<sequence length="139" mass="15684">MHVRTGSQHPHRVCIVIACLLACLPARFLSCLLCSIHWRTDPFLGPTSYHRHPPSSLKLQPVPIECSMQVHHWCRICFRIETRLGGGARIASRPVAVLGELLSDFCIRPPACPLPFLYRTFKYDCKSGEYLRPISTSNG</sequence>
<dbReference type="RefSeq" id="XP_033385462.1">
    <property type="nucleotide sequence ID" value="XM_033521170.1"/>
</dbReference>
<protein>
    <submittedName>
        <fullName evidence="1">Uncharacterized protein</fullName>
    </submittedName>
</protein>
<dbReference type="AlphaFoldDB" id="A0A6A5XW22"/>
<dbReference type="Proteomes" id="UP000799778">
    <property type="component" value="Unassembled WGS sequence"/>
</dbReference>
<name>A0A6A5XW22_9PLEO</name>
<gene>
    <name evidence="1" type="ORF">BU24DRAFT_143981</name>
</gene>
<evidence type="ECO:0000313" key="1">
    <source>
        <dbReference type="EMBL" id="KAF2017123.1"/>
    </source>
</evidence>
<reference evidence="1" key="1">
    <citation type="journal article" date="2020" name="Stud. Mycol.">
        <title>101 Dothideomycetes genomes: a test case for predicting lifestyles and emergence of pathogens.</title>
        <authorList>
            <person name="Haridas S."/>
            <person name="Albert R."/>
            <person name="Binder M."/>
            <person name="Bloem J."/>
            <person name="Labutti K."/>
            <person name="Salamov A."/>
            <person name="Andreopoulos B."/>
            <person name="Baker S."/>
            <person name="Barry K."/>
            <person name="Bills G."/>
            <person name="Bluhm B."/>
            <person name="Cannon C."/>
            <person name="Castanera R."/>
            <person name="Culley D."/>
            <person name="Daum C."/>
            <person name="Ezra D."/>
            <person name="Gonzalez J."/>
            <person name="Henrissat B."/>
            <person name="Kuo A."/>
            <person name="Liang C."/>
            <person name="Lipzen A."/>
            <person name="Lutzoni F."/>
            <person name="Magnuson J."/>
            <person name="Mondo S."/>
            <person name="Nolan M."/>
            <person name="Ohm R."/>
            <person name="Pangilinan J."/>
            <person name="Park H.-J."/>
            <person name="Ramirez L."/>
            <person name="Alfaro M."/>
            <person name="Sun H."/>
            <person name="Tritt A."/>
            <person name="Yoshinaga Y."/>
            <person name="Zwiers L.-H."/>
            <person name="Turgeon B."/>
            <person name="Goodwin S."/>
            <person name="Spatafora J."/>
            <person name="Crous P."/>
            <person name="Grigoriev I."/>
        </authorList>
    </citation>
    <scope>NUCLEOTIDE SEQUENCE</scope>
    <source>
        <strain evidence="1">CBS 175.79</strain>
    </source>
</reference>
<dbReference type="EMBL" id="ML978068">
    <property type="protein sequence ID" value="KAF2017123.1"/>
    <property type="molecule type" value="Genomic_DNA"/>
</dbReference>